<dbReference type="Gene3D" id="3.30.420.10">
    <property type="entry name" value="Ribonuclease H-like superfamily/Ribonuclease H"/>
    <property type="match status" value="1"/>
</dbReference>
<dbReference type="SUPFAM" id="SSF53098">
    <property type="entry name" value="Ribonuclease H-like"/>
    <property type="match status" value="1"/>
</dbReference>
<protein>
    <submittedName>
        <fullName evidence="1">Uncharacterized protein</fullName>
    </submittedName>
</protein>
<dbReference type="InterPro" id="IPR036397">
    <property type="entry name" value="RNaseH_sf"/>
</dbReference>
<evidence type="ECO:0000313" key="2">
    <source>
        <dbReference type="Proteomes" id="UP000887013"/>
    </source>
</evidence>
<sequence>MPPGNTRFCLNLLQPSSKEEGPKVFKQTGFDTINLLSKDNMAVAYTDGSLNRGGAGVFYSHPDGSIYKHRINAGMIAFTITSEILTIKEALTIYLIHLRMLGSTEGLTVFSDSNSAQQGIKKKEKSTSPQL</sequence>
<dbReference type="GO" id="GO:0003676">
    <property type="term" value="F:nucleic acid binding"/>
    <property type="evidence" value="ECO:0007669"/>
    <property type="project" value="InterPro"/>
</dbReference>
<dbReference type="InterPro" id="IPR012337">
    <property type="entry name" value="RNaseH-like_sf"/>
</dbReference>
<dbReference type="OrthoDB" id="6437576at2759"/>
<organism evidence="1 2">
    <name type="scientific">Nephila pilipes</name>
    <name type="common">Giant wood spider</name>
    <name type="synonym">Nephila maculata</name>
    <dbReference type="NCBI Taxonomy" id="299642"/>
    <lineage>
        <taxon>Eukaryota</taxon>
        <taxon>Metazoa</taxon>
        <taxon>Ecdysozoa</taxon>
        <taxon>Arthropoda</taxon>
        <taxon>Chelicerata</taxon>
        <taxon>Arachnida</taxon>
        <taxon>Araneae</taxon>
        <taxon>Araneomorphae</taxon>
        <taxon>Entelegynae</taxon>
        <taxon>Araneoidea</taxon>
        <taxon>Nephilidae</taxon>
        <taxon>Nephila</taxon>
    </lineage>
</organism>
<comment type="caution">
    <text evidence="1">The sequence shown here is derived from an EMBL/GenBank/DDBJ whole genome shotgun (WGS) entry which is preliminary data.</text>
</comment>
<reference evidence="1" key="1">
    <citation type="submission" date="2020-08" db="EMBL/GenBank/DDBJ databases">
        <title>Multicomponent nature underlies the extraordinary mechanical properties of spider dragline silk.</title>
        <authorList>
            <person name="Kono N."/>
            <person name="Nakamura H."/>
            <person name="Mori M."/>
            <person name="Yoshida Y."/>
            <person name="Ohtoshi R."/>
            <person name="Malay A.D."/>
            <person name="Moran D.A.P."/>
            <person name="Tomita M."/>
            <person name="Numata K."/>
            <person name="Arakawa K."/>
        </authorList>
    </citation>
    <scope>NUCLEOTIDE SEQUENCE</scope>
</reference>
<proteinExistence type="predicted"/>
<dbReference type="Proteomes" id="UP000887013">
    <property type="component" value="Unassembled WGS sequence"/>
</dbReference>
<accession>A0A8X6Q6T8</accession>
<name>A0A8X6Q6T8_NEPPI</name>
<gene>
    <name evidence="1" type="ORF">NPIL_14711</name>
</gene>
<evidence type="ECO:0000313" key="1">
    <source>
        <dbReference type="EMBL" id="GFU08638.1"/>
    </source>
</evidence>
<dbReference type="EMBL" id="BMAW01124596">
    <property type="protein sequence ID" value="GFU08638.1"/>
    <property type="molecule type" value="Genomic_DNA"/>
</dbReference>
<keyword evidence="2" id="KW-1185">Reference proteome</keyword>
<dbReference type="AlphaFoldDB" id="A0A8X6Q6T8"/>